<name>A0A653IBE3_9BACL</name>
<evidence type="ECO:0000313" key="1">
    <source>
        <dbReference type="EMBL" id="VWX36473.1"/>
    </source>
</evidence>
<dbReference type="AlphaFoldDB" id="A0A653IBE3"/>
<proteinExistence type="predicted"/>
<protein>
    <submittedName>
        <fullName evidence="1">Uncharacterized protein</fullName>
    </submittedName>
</protein>
<accession>A0A653IBE3</accession>
<gene>
    <name evidence="1" type="ORF">EXIGUO9Y_270321</name>
</gene>
<dbReference type="Proteomes" id="UP000439752">
    <property type="component" value="Unassembled WGS sequence"/>
</dbReference>
<evidence type="ECO:0000313" key="2">
    <source>
        <dbReference type="Proteomes" id="UP000439752"/>
    </source>
</evidence>
<dbReference type="EMBL" id="CABWKQ010000020">
    <property type="protein sequence ID" value="VWX36473.1"/>
    <property type="molecule type" value="Genomic_DNA"/>
</dbReference>
<reference evidence="1 2" key="1">
    <citation type="submission" date="2019-10" db="EMBL/GenBank/DDBJ databases">
        <authorList>
            <person name="Karimi E."/>
        </authorList>
    </citation>
    <scope>NUCLEOTIDE SEQUENCE [LARGE SCALE GENOMIC DNA]</scope>
    <source>
        <strain evidence="1">Exiguobacterium sp. 9Y</strain>
    </source>
</reference>
<keyword evidence="2" id="KW-1185">Reference proteome</keyword>
<sequence>MDYESIIRNAPESYEFITVIYLKTANSVTIHLTLLLFSHKINLSLRLNFRNQVNAFWGMHVGSIQRY</sequence>
<organism evidence="1 2">
    <name type="scientific">Exiguobacterium oxidotolerans</name>
    <dbReference type="NCBI Taxonomy" id="223958"/>
    <lineage>
        <taxon>Bacteria</taxon>
        <taxon>Bacillati</taxon>
        <taxon>Bacillota</taxon>
        <taxon>Bacilli</taxon>
        <taxon>Bacillales</taxon>
        <taxon>Bacillales Family XII. Incertae Sedis</taxon>
        <taxon>Exiguobacterium</taxon>
    </lineage>
</organism>